<reference evidence="3 4" key="1">
    <citation type="submission" date="2019-09" db="EMBL/GenBank/DDBJ databases">
        <title>The hologenome of the rock-dwelling lichen Lasallia pustulata.</title>
        <authorList>
            <person name="Greshake Tzovaras B."/>
            <person name="Segers F."/>
            <person name="Bicker A."/>
            <person name="Dal Grande F."/>
            <person name="Otte J."/>
            <person name="Hankeln T."/>
            <person name="Schmitt I."/>
            <person name="Ebersberger I."/>
        </authorList>
    </citation>
    <scope>NUCLEOTIDE SEQUENCE [LARGE SCALE GENOMIC DNA]</scope>
    <source>
        <strain evidence="3">A1-1</strain>
    </source>
</reference>
<feature type="domain" description="DUF1279" evidence="2">
    <location>
        <begin position="217"/>
        <end position="248"/>
    </location>
</feature>
<comment type="caution">
    <text evidence="3">The sequence shown here is derived from an EMBL/GenBank/DDBJ whole genome shotgun (WGS) entry which is preliminary data.</text>
</comment>
<evidence type="ECO:0000256" key="1">
    <source>
        <dbReference type="SAM" id="MobiDB-lite"/>
    </source>
</evidence>
<dbReference type="GO" id="GO:0005739">
    <property type="term" value="C:mitochondrion"/>
    <property type="evidence" value="ECO:0007669"/>
    <property type="project" value="TreeGrafter"/>
</dbReference>
<feature type="region of interest" description="Disordered" evidence="1">
    <location>
        <begin position="1"/>
        <end position="137"/>
    </location>
</feature>
<accession>A0A5M8PFU5</accession>
<evidence type="ECO:0000313" key="4">
    <source>
        <dbReference type="Proteomes" id="UP000324767"/>
    </source>
</evidence>
<dbReference type="PANTHER" id="PTHR21377">
    <property type="entry name" value="PROTEIN FAM210B, MITOCHONDRIAL"/>
    <property type="match status" value="1"/>
</dbReference>
<dbReference type="PANTHER" id="PTHR21377:SF0">
    <property type="entry name" value="PROTEIN FAM210B, MITOCHONDRIAL"/>
    <property type="match status" value="1"/>
</dbReference>
<protein>
    <submittedName>
        <fullName evidence="3">Peptide alpha-N-acetyltransferase Nat2</fullName>
    </submittedName>
</protein>
<feature type="region of interest" description="Disordered" evidence="1">
    <location>
        <begin position="161"/>
        <end position="202"/>
    </location>
</feature>
<dbReference type="InterPro" id="IPR045866">
    <property type="entry name" value="FAM210A/B-like"/>
</dbReference>
<feature type="compositionally biased region" description="Pro residues" evidence="1">
    <location>
        <begin position="59"/>
        <end position="93"/>
    </location>
</feature>
<gene>
    <name evidence="3" type="ORF">FRX48_08159</name>
</gene>
<dbReference type="EMBL" id="VXIT01000015">
    <property type="protein sequence ID" value="KAA6407808.1"/>
    <property type="molecule type" value="Genomic_DNA"/>
</dbReference>
<proteinExistence type="predicted"/>
<organism evidence="3 4">
    <name type="scientific">Lasallia pustulata</name>
    <dbReference type="NCBI Taxonomy" id="136370"/>
    <lineage>
        <taxon>Eukaryota</taxon>
        <taxon>Fungi</taxon>
        <taxon>Dikarya</taxon>
        <taxon>Ascomycota</taxon>
        <taxon>Pezizomycotina</taxon>
        <taxon>Lecanoromycetes</taxon>
        <taxon>OSLEUM clade</taxon>
        <taxon>Umbilicariomycetidae</taxon>
        <taxon>Umbilicariales</taxon>
        <taxon>Umbilicariaceae</taxon>
        <taxon>Lasallia</taxon>
    </lineage>
</organism>
<dbReference type="OrthoDB" id="426386at2759"/>
<dbReference type="GO" id="GO:0016740">
    <property type="term" value="F:transferase activity"/>
    <property type="evidence" value="ECO:0007669"/>
    <property type="project" value="UniProtKB-KW"/>
</dbReference>
<sequence>MPSGPNVIRPSATPKPETAATVPISNPKIPHLNKALPHPTNTLHPPPIPALLHRHETHPPPPPAPPPPHPPTHHPPPAPPSAPPPPSRTPAPPGRHSCASSTAAPSPPPKNPPLHLFGLPPPPAPSPSPRASANSPRVRLVGARRVPAAVGGGLPVLLRGGADAGDGADRAVGGDGGGGGEGGGGRVVPGAEGPGGESDGRGYAHRVEEAEIRNLGEEASIWTQLALAYAIHKSFIFIRVPLTAAVTPKVVRVLRGLGWDIGKRKGKVGAGAAKGGEGG</sequence>
<evidence type="ECO:0000259" key="2">
    <source>
        <dbReference type="Pfam" id="PF06916"/>
    </source>
</evidence>
<feature type="compositionally biased region" description="Pro residues" evidence="1">
    <location>
        <begin position="119"/>
        <end position="128"/>
    </location>
</feature>
<dbReference type="Proteomes" id="UP000324767">
    <property type="component" value="Unassembled WGS sequence"/>
</dbReference>
<dbReference type="InterPro" id="IPR009688">
    <property type="entry name" value="FAM210A/B-like_dom"/>
</dbReference>
<dbReference type="AlphaFoldDB" id="A0A5M8PFU5"/>
<dbReference type="Pfam" id="PF06916">
    <property type="entry name" value="FAM210A-B_dom"/>
    <property type="match status" value="1"/>
</dbReference>
<name>A0A5M8PFU5_9LECA</name>
<evidence type="ECO:0000313" key="3">
    <source>
        <dbReference type="EMBL" id="KAA6407808.1"/>
    </source>
</evidence>
<feature type="compositionally biased region" description="Gly residues" evidence="1">
    <location>
        <begin position="173"/>
        <end position="197"/>
    </location>
</feature>
<keyword evidence="3" id="KW-0808">Transferase</keyword>